<keyword evidence="3" id="KW-1185">Reference proteome</keyword>
<keyword evidence="1" id="KW-0472">Membrane</keyword>
<gene>
    <name evidence="2" type="ORF">Taro_006883</name>
</gene>
<dbReference type="EMBL" id="NMUH01000212">
    <property type="protein sequence ID" value="MQL74520.1"/>
    <property type="molecule type" value="Genomic_DNA"/>
</dbReference>
<keyword evidence="1" id="KW-1133">Transmembrane helix</keyword>
<evidence type="ECO:0000313" key="3">
    <source>
        <dbReference type="Proteomes" id="UP000652761"/>
    </source>
</evidence>
<dbReference type="PANTHER" id="PTHR10774:SF149">
    <property type="entry name" value="SYNAPTOTAGMIN-5"/>
    <property type="match status" value="1"/>
</dbReference>
<dbReference type="PANTHER" id="PTHR10774">
    <property type="entry name" value="EXTENDED SYNAPTOTAGMIN-RELATED"/>
    <property type="match status" value="1"/>
</dbReference>
<keyword evidence="1" id="KW-0812">Transmembrane</keyword>
<feature type="transmembrane region" description="Helical" evidence="1">
    <location>
        <begin position="477"/>
        <end position="497"/>
    </location>
</feature>
<organism evidence="2 3">
    <name type="scientific">Colocasia esculenta</name>
    <name type="common">Wild taro</name>
    <name type="synonym">Arum esculentum</name>
    <dbReference type="NCBI Taxonomy" id="4460"/>
    <lineage>
        <taxon>Eukaryota</taxon>
        <taxon>Viridiplantae</taxon>
        <taxon>Streptophyta</taxon>
        <taxon>Embryophyta</taxon>
        <taxon>Tracheophyta</taxon>
        <taxon>Spermatophyta</taxon>
        <taxon>Magnoliopsida</taxon>
        <taxon>Liliopsida</taxon>
        <taxon>Araceae</taxon>
        <taxon>Aroideae</taxon>
        <taxon>Colocasieae</taxon>
        <taxon>Colocasia</taxon>
    </lineage>
</organism>
<evidence type="ECO:0000313" key="2">
    <source>
        <dbReference type="EMBL" id="MQL74520.1"/>
    </source>
</evidence>
<dbReference type="GO" id="GO:0008289">
    <property type="term" value="F:lipid binding"/>
    <property type="evidence" value="ECO:0007669"/>
    <property type="project" value="InterPro"/>
</dbReference>
<protein>
    <submittedName>
        <fullName evidence="2">Uncharacterized protein</fullName>
    </submittedName>
</protein>
<dbReference type="GO" id="GO:0005783">
    <property type="term" value="C:endoplasmic reticulum"/>
    <property type="evidence" value="ECO:0007669"/>
    <property type="project" value="TreeGrafter"/>
</dbReference>
<dbReference type="InterPro" id="IPR045050">
    <property type="entry name" value="Synaptotagmin_plant"/>
</dbReference>
<dbReference type="AlphaFoldDB" id="A0A843TY79"/>
<dbReference type="Proteomes" id="UP000652761">
    <property type="component" value="Unassembled WGS sequence"/>
</dbReference>
<feature type="transmembrane region" description="Helical" evidence="1">
    <location>
        <begin position="362"/>
        <end position="383"/>
    </location>
</feature>
<reference evidence="2" key="1">
    <citation type="submission" date="2017-07" db="EMBL/GenBank/DDBJ databases">
        <title>Taro Niue Genome Assembly and Annotation.</title>
        <authorList>
            <person name="Atibalentja N."/>
            <person name="Keating K."/>
            <person name="Fields C.J."/>
        </authorList>
    </citation>
    <scope>NUCLEOTIDE SEQUENCE</scope>
    <source>
        <strain evidence="2">Niue_2</strain>
        <tissue evidence="2">Leaf</tissue>
    </source>
</reference>
<accession>A0A843TY79</accession>
<dbReference type="OrthoDB" id="67700at2759"/>
<name>A0A843TY79_COLES</name>
<comment type="caution">
    <text evidence="2">The sequence shown here is derived from an EMBL/GenBank/DDBJ whole genome shotgun (WGS) entry which is preliminary data.</text>
</comment>
<evidence type="ECO:0000256" key="1">
    <source>
        <dbReference type="SAM" id="Phobius"/>
    </source>
</evidence>
<proteinExistence type="predicted"/>
<sequence length="528" mass="58531">MPFSFYSLWNNQSLQILPILLTFPYSIKASALSPTVFGGSSSFSSSPADLLFYASLSPIASACHDHPELLHQYMAYKPFQPCPPDTDNVAEALPQRGFQPLPRRRCFSRTPSKVPPISSLPGTANPFPASLPDSAVLWPSSASCKIRAQLLHFHSQLAVATKPFGKKARNELQLVPLPRMTRALARGMVFFGFLYSNLEEEQRENMAAAMVLQRSTSIREAPLLGLSLSWFLPAIAASGQLQEIVPSHLEYDSVVLSHVRHYRGSHEESSSRFEHPTTPTNWGIRIVPEKKAFVVEKICQGEEASSARVDIPEVPFLVERRLHTGKTKVEEEIKGENMSTHCRSLFAAADVASSSGIGRGRMAFLFGLVVGAMIDVGLVAAFVRLENSRSRQRFELAAAISAFSKMTVEDSKKILPAEYYPSWVLNLELTKIWPYVNEAASDLIRSSVEPVLEQYKSVFLDSLKFSKLTLGTIAPQFTGLVLAGVVFVTMTPLIVIFDKEDGLKWLKLLMFLVPLATHKWTGVELDDT</sequence>